<name>A0A2P6MPV3_9EUKA</name>
<evidence type="ECO:0000313" key="1">
    <source>
        <dbReference type="EMBL" id="PRP73748.1"/>
    </source>
</evidence>
<reference evidence="1 2" key="1">
    <citation type="journal article" date="2018" name="Genome Biol. Evol.">
        <title>Multiple Roots of Fruiting Body Formation in Amoebozoa.</title>
        <authorList>
            <person name="Hillmann F."/>
            <person name="Forbes G."/>
            <person name="Novohradska S."/>
            <person name="Ferling I."/>
            <person name="Riege K."/>
            <person name="Groth M."/>
            <person name="Westermann M."/>
            <person name="Marz M."/>
            <person name="Spaller T."/>
            <person name="Winckler T."/>
            <person name="Schaap P."/>
            <person name="Glockner G."/>
        </authorList>
    </citation>
    <scope>NUCLEOTIDE SEQUENCE [LARGE SCALE GENOMIC DNA]</scope>
    <source>
        <strain evidence="1 2">Jena</strain>
    </source>
</reference>
<proteinExistence type="predicted"/>
<dbReference type="EMBL" id="MDYQ01000554">
    <property type="protein sequence ID" value="PRP73748.1"/>
    <property type="molecule type" value="Genomic_DNA"/>
</dbReference>
<protein>
    <submittedName>
        <fullName evidence="1">Uncharacterized protein</fullName>
    </submittedName>
</protein>
<dbReference type="InParanoid" id="A0A2P6MPV3"/>
<organism evidence="1 2">
    <name type="scientific">Planoprotostelium fungivorum</name>
    <dbReference type="NCBI Taxonomy" id="1890364"/>
    <lineage>
        <taxon>Eukaryota</taxon>
        <taxon>Amoebozoa</taxon>
        <taxon>Evosea</taxon>
        <taxon>Variosea</taxon>
        <taxon>Cavosteliida</taxon>
        <taxon>Cavosteliaceae</taxon>
        <taxon>Planoprotostelium</taxon>
    </lineage>
</organism>
<evidence type="ECO:0000313" key="2">
    <source>
        <dbReference type="Proteomes" id="UP000241769"/>
    </source>
</evidence>
<gene>
    <name evidence="1" type="ORF">PROFUN_16616</name>
</gene>
<keyword evidence="2" id="KW-1185">Reference proteome</keyword>
<sequence>MTKRLMAAGTKRLADNKYLTLLLFSPDGQLSCGKLPVFSHLQTLERSEVAKSPPYCARRFLNF</sequence>
<dbReference type="AlphaFoldDB" id="A0A2P6MPV3"/>
<dbReference type="Proteomes" id="UP000241769">
    <property type="component" value="Unassembled WGS sequence"/>
</dbReference>
<accession>A0A2P6MPV3</accession>
<comment type="caution">
    <text evidence="1">The sequence shown here is derived from an EMBL/GenBank/DDBJ whole genome shotgun (WGS) entry which is preliminary data.</text>
</comment>